<organism evidence="5 6">
    <name type="scientific">Candidatus Lucifugimonas marina</name>
    <dbReference type="NCBI Taxonomy" id="3038979"/>
    <lineage>
        <taxon>Bacteria</taxon>
        <taxon>Bacillati</taxon>
        <taxon>Chloroflexota</taxon>
        <taxon>Dehalococcoidia</taxon>
        <taxon>SAR202 cluster</taxon>
        <taxon>Candidatus Lucifugimonadales</taxon>
        <taxon>Candidatus Lucifugimonadaceae</taxon>
        <taxon>Candidatus Lucifugimonas</taxon>
    </lineage>
</organism>
<accession>A0AAJ5ZC19</accession>
<dbReference type="Pfam" id="PF12773">
    <property type="entry name" value="DZR"/>
    <property type="match status" value="1"/>
</dbReference>
<feature type="region of interest" description="Disordered" evidence="1">
    <location>
        <begin position="80"/>
        <end position="126"/>
    </location>
</feature>
<dbReference type="EMBL" id="CP046147">
    <property type="protein sequence ID" value="WFG38533.1"/>
    <property type="molecule type" value="Genomic_DNA"/>
</dbReference>
<protein>
    <recommendedName>
        <fullName evidence="3">DZANK-type domain-containing protein</fullName>
    </recommendedName>
</protein>
<keyword evidence="2" id="KW-0472">Membrane</keyword>
<gene>
    <name evidence="4" type="ORF">GKO46_08545</name>
    <name evidence="5" type="ORF">GKO48_02550</name>
</gene>
<dbReference type="RefSeq" id="WP_342825147.1">
    <property type="nucleotide sequence ID" value="NZ_WMBD01000002.1"/>
</dbReference>
<evidence type="ECO:0000313" key="4">
    <source>
        <dbReference type="EMBL" id="MDG0867122.1"/>
    </source>
</evidence>
<dbReference type="InterPro" id="IPR025874">
    <property type="entry name" value="DZR"/>
</dbReference>
<evidence type="ECO:0000313" key="7">
    <source>
        <dbReference type="Proteomes" id="UP001321249"/>
    </source>
</evidence>
<dbReference type="Proteomes" id="UP001321249">
    <property type="component" value="Unassembled WGS sequence"/>
</dbReference>
<evidence type="ECO:0000256" key="2">
    <source>
        <dbReference type="SAM" id="Phobius"/>
    </source>
</evidence>
<reference evidence="6 7" key="1">
    <citation type="submission" date="2019-11" db="EMBL/GenBank/DDBJ databases">
        <authorList>
            <person name="Cho J.-C."/>
        </authorList>
    </citation>
    <scope>NUCLEOTIDE SEQUENCE [LARGE SCALE GENOMIC DNA]</scope>
    <source>
        <strain evidence="5 6">JH1073</strain>
        <strain evidence="4 7">JH702</strain>
    </source>
</reference>
<name>A0AAJ5ZC19_9CHLR</name>
<evidence type="ECO:0000313" key="6">
    <source>
        <dbReference type="Proteomes" id="UP001219901"/>
    </source>
</evidence>
<evidence type="ECO:0000259" key="3">
    <source>
        <dbReference type="Pfam" id="PF12773"/>
    </source>
</evidence>
<keyword evidence="2" id="KW-1133">Transmembrane helix</keyword>
<feature type="domain" description="DZANK-type" evidence="3">
    <location>
        <begin position="16"/>
        <end position="71"/>
    </location>
</feature>
<feature type="region of interest" description="Disordered" evidence="1">
    <location>
        <begin position="140"/>
        <end position="160"/>
    </location>
</feature>
<dbReference type="EMBL" id="WMBE01000002">
    <property type="protein sequence ID" value="MDG0867122.1"/>
    <property type="molecule type" value="Genomic_DNA"/>
</dbReference>
<feature type="transmembrane region" description="Helical" evidence="2">
    <location>
        <begin position="242"/>
        <end position="260"/>
    </location>
</feature>
<evidence type="ECO:0000313" key="5">
    <source>
        <dbReference type="EMBL" id="WFG38533.1"/>
    </source>
</evidence>
<reference evidence="6" key="3">
    <citation type="submission" date="2023-06" db="EMBL/GenBank/DDBJ databases">
        <title>Pangenomics reveal diversification of enzyme families and niche specialization in globally abundant SAR202 bacteria.</title>
        <authorList>
            <person name="Saw J.H.W."/>
        </authorList>
    </citation>
    <scope>NUCLEOTIDE SEQUENCE [LARGE SCALE GENOMIC DNA]</scope>
    <source>
        <strain evidence="6">JH1073</strain>
    </source>
</reference>
<evidence type="ECO:0000256" key="1">
    <source>
        <dbReference type="SAM" id="MobiDB-lite"/>
    </source>
</evidence>
<keyword evidence="2" id="KW-0812">Transmembrane</keyword>
<feature type="transmembrane region" description="Helical" evidence="2">
    <location>
        <begin position="195"/>
        <end position="214"/>
    </location>
</feature>
<dbReference type="Proteomes" id="UP001219901">
    <property type="component" value="Chromosome"/>
</dbReference>
<dbReference type="AlphaFoldDB" id="A0AAJ5ZC19"/>
<reference evidence="5" key="2">
    <citation type="journal article" date="2023" name="Nat. Commun.">
        <title>Cultivation of marine bacteria of the SAR202 clade.</title>
        <authorList>
            <person name="Lim Y."/>
            <person name="Seo J.H."/>
            <person name="Giovannoni S.J."/>
            <person name="Kang I."/>
            <person name="Cho J.C."/>
        </authorList>
    </citation>
    <scope>NUCLEOTIDE SEQUENCE</scope>
    <source>
        <strain evidence="5">JH1073</strain>
    </source>
</reference>
<feature type="transmembrane region" description="Helical" evidence="2">
    <location>
        <begin position="169"/>
        <end position="189"/>
    </location>
</feature>
<keyword evidence="6" id="KW-1185">Reference proteome</keyword>
<sequence>MAETTEQPTTGDHHFCAHCGTENDPKGYACTRCGERLVEVHADSPSPLGLNSCPKCGNANNTRAAFCWVCGSEMHNAVRISPQPQAQPDARPETTTGPRTYRPDLNPAGNPAKSPTTNPQDDLRGPAINQDAELDISQQNPFGSAEAPSDNTSGTKDGEIPEGVKKWNWAAFLMPAIWGIFSGVPYTAVLFGAAFLPPTIQFIVMAGASLYLGAKGNELSWRGKKWRSVEHFQAFHRQWTSWAVKLTVAVAAILLLYILAVSGT</sequence>
<proteinExistence type="predicted"/>